<dbReference type="PROSITE" id="PS52035">
    <property type="entry name" value="PEPTIDASE_M14"/>
    <property type="match status" value="1"/>
</dbReference>
<comment type="caution">
    <text evidence="16">The sequence shown here is derived from an EMBL/GenBank/DDBJ whole genome shotgun (WGS) entry which is preliminary data.</text>
</comment>
<keyword evidence="17" id="KW-1185">Reference proteome</keyword>
<keyword evidence="11" id="KW-0482">Metalloprotease</keyword>
<dbReference type="PANTHER" id="PTHR11705">
    <property type="entry name" value="PROTEASE FAMILY M14 CARBOXYPEPTIDASE A,B"/>
    <property type="match status" value="1"/>
</dbReference>
<evidence type="ECO:0000256" key="9">
    <source>
        <dbReference type="ARBA" id="ARBA00022833"/>
    </source>
</evidence>
<dbReference type="SUPFAM" id="SSF53187">
    <property type="entry name" value="Zn-dependent exopeptidases"/>
    <property type="match status" value="1"/>
</dbReference>
<keyword evidence="16" id="KW-0121">Carboxypeptidase</keyword>
<feature type="signal peptide" evidence="14">
    <location>
        <begin position="1"/>
        <end position="18"/>
    </location>
</feature>
<keyword evidence="10" id="KW-0843">Virulence</keyword>
<evidence type="ECO:0000259" key="15">
    <source>
        <dbReference type="PROSITE" id="PS52035"/>
    </source>
</evidence>
<dbReference type="SMART" id="SM00631">
    <property type="entry name" value="Zn_pept"/>
    <property type="match status" value="1"/>
</dbReference>
<evidence type="ECO:0000256" key="1">
    <source>
        <dbReference type="ARBA" id="ARBA00001947"/>
    </source>
</evidence>
<dbReference type="Pfam" id="PF00246">
    <property type="entry name" value="Peptidase_M14"/>
    <property type="match status" value="1"/>
</dbReference>
<keyword evidence="5" id="KW-0964">Secreted</keyword>
<evidence type="ECO:0000256" key="14">
    <source>
        <dbReference type="SAM" id="SignalP"/>
    </source>
</evidence>
<protein>
    <submittedName>
        <fullName evidence="16">Zinc carboxypeptidase</fullName>
    </submittedName>
</protein>
<evidence type="ECO:0000256" key="11">
    <source>
        <dbReference type="ARBA" id="ARBA00023049"/>
    </source>
</evidence>
<keyword evidence="12" id="KW-0865">Zymogen</keyword>
<comment type="cofactor">
    <cofactor evidence="1">
        <name>Zn(2+)</name>
        <dbReference type="ChEBI" id="CHEBI:29105"/>
    </cofactor>
</comment>
<comment type="function">
    <text evidence="2">Extracellular metalloprotease that contributes to pathogenicity.</text>
</comment>
<evidence type="ECO:0000256" key="3">
    <source>
        <dbReference type="ARBA" id="ARBA00004613"/>
    </source>
</evidence>
<comment type="subcellular location">
    <subcellularLocation>
        <location evidence="3">Secreted</location>
    </subcellularLocation>
</comment>
<dbReference type="EMBL" id="JAGPNK010000007">
    <property type="protein sequence ID" value="KAH7318204.1"/>
    <property type="molecule type" value="Genomic_DNA"/>
</dbReference>
<dbReference type="PANTHER" id="PTHR11705:SF143">
    <property type="entry name" value="SLL0236 PROTEIN"/>
    <property type="match status" value="1"/>
</dbReference>
<proteinExistence type="inferred from homology"/>
<dbReference type="GO" id="GO:0006508">
    <property type="term" value="P:proteolysis"/>
    <property type="evidence" value="ECO:0007669"/>
    <property type="project" value="UniProtKB-KW"/>
</dbReference>
<evidence type="ECO:0000256" key="8">
    <source>
        <dbReference type="ARBA" id="ARBA00022801"/>
    </source>
</evidence>
<comment type="similarity">
    <text evidence="4 13">Belongs to the peptidase M14 family.</text>
</comment>
<evidence type="ECO:0000256" key="2">
    <source>
        <dbReference type="ARBA" id="ARBA00003091"/>
    </source>
</evidence>
<dbReference type="Proteomes" id="UP000813444">
    <property type="component" value="Unassembled WGS sequence"/>
</dbReference>
<feature type="active site" description="Proton donor/acceptor" evidence="13">
    <location>
        <position position="409"/>
    </location>
</feature>
<organism evidence="16 17">
    <name type="scientific">Stachybotrys elegans</name>
    <dbReference type="NCBI Taxonomy" id="80388"/>
    <lineage>
        <taxon>Eukaryota</taxon>
        <taxon>Fungi</taxon>
        <taxon>Dikarya</taxon>
        <taxon>Ascomycota</taxon>
        <taxon>Pezizomycotina</taxon>
        <taxon>Sordariomycetes</taxon>
        <taxon>Hypocreomycetidae</taxon>
        <taxon>Hypocreales</taxon>
        <taxon>Stachybotryaceae</taxon>
        <taxon>Stachybotrys</taxon>
    </lineage>
</organism>
<dbReference type="AlphaFoldDB" id="A0A8K0WQK0"/>
<keyword evidence="7 14" id="KW-0732">Signal</keyword>
<dbReference type="FunFam" id="3.40.630.10:FF:000165">
    <property type="entry name" value="Glucan 1,4-alpha-glucosidase, putative"/>
    <property type="match status" value="1"/>
</dbReference>
<evidence type="ECO:0000256" key="4">
    <source>
        <dbReference type="ARBA" id="ARBA00005988"/>
    </source>
</evidence>
<sequence>MKLSVLLTSLLASAAAGAAVTPREEQDSPVSYAGFKVFRVATNGRPSRVEARLADSGLVYEQWNDDVATHIDVVVAPGNVAAFEALGSLSYRVMHEDLGASIAAESEGAHAFSLMKRQAGVSGEELHKRQIEDGSWFDSYHNYEDHIDYFRALHAAFPNNSEIISAGRSYQDRNIFGIHLWGADGPGKPAVLYHGTVHAREWIVAPVVEYITRQLVTGYNDGNEDVVSILDRYDFFIFPFVNPDGFVYSQTTNRLWRKNRQPAPTGTCFGRDINRNWVFGWDSNPRGASRNPCSETYQGEAASDAPENRGLDAYLRSLRDGPGVKLFIDWHSYGQYILYPFGYAETLYAPEQGKWTRTASFMSQYIRDSSSRRTTYTFGASGSTLYATTGAAPDHAYVIGGADFSFTIELSDTGDYGFVLPPERIRGVAEESWVGQQIVLALLDEEFFDGVGPAQLYQGQT</sequence>
<evidence type="ECO:0000313" key="17">
    <source>
        <dbReference type="Proteomes" id="UP000813444"/>
    </source>
</evidence>
<evidence type="ECO:0000256" key="6">
    <source>
        <dbReference type="ARBA" id="ARBA00022670"/>
    </source>
</evidence>
<dbReference type="Gene3D" id="3.40.630.10">
    <property type="entry name" value="Zn peptidases"/>
    <property type="match status" value="1"/>
</dbReference>
<dbReference type="GO" id="GO:0008270">
    <property type="term" value="F:zinc ion binding"/>
    <property type="evidence" value="ECO:0007669"/>
    <property type="project" value="InterPro"/>
</dbReference>
<evidence type="ECO:0000256" key="12">
    <source>
        <dbReference type="ARBA" id="ARBA00023145"/>
    </source>
</evidence>
<keyword evidence="9" id="KW-0862">Zinc</keyword>
<dbReference type="GO" id="GO:0005576">
    <property type="term" value="C:extracellular region"/>
    <property type="evidence" value="ECO:0007669"/>
    <property type="project" value="UniProtKB-SubCell"/>
</dbReference>
<evidence type="ECO:0000256" key="10">
    <source>
        <dbReference type="ARBA" id="ARBA00023026"/>
    </source>
</evidence>
<accession>A0A8K0WQK0</accession>
<feature type="chain" id="PRO_5035456304" evidence="14">
    <location>
        <begin position="19"/>
        <end position="461"/>
    </location>
</feature>
<dbReference type="InterPro" id="IPR000834">
    <property type="entry name" value="Peptidase_M14"/>
</dbReference>
<dbReference type="SUPFAM" id="SSF54897">
    <property type="entry name" value="Protease propeptides/inhibitors"/>
    <property type="match status" value="1"/>
</dbReference>
<feature type="domain" description="Peptidase M14" evidence="15">
    <location>
        <begin position="139"/>
        <end position="443"/>
    </location>
</feature>
<evidence type="ECO:0000313" key="16">
    <source>
        <dbReference type="EMBL" id="KAH7318204.1"/>
    </source>
</evidence>
<dbReference type="OrthoDB" id="3626597at2759"/>
<evidence type="ECO:0000256" key="13">
    <source>
        <dbReference type="PROSITE-ProRule" id="PRU01379"/>
    </source>
</evidence>
<dbReference type="CDD" id="cd03860">
    <property type="entry name" value="M14_CP_A-B_like"/>
    <property type="match status" value="1"/>
</dbReference>
<reference evidence="16" key="1">
    <citation type="journal article" date="2021" name="Nat. Commun.">
        <title>Genetic determinants of endophytism in the Arabidopsis root mycobiome.</title>
        <authorList>
            <person name="Mesny F."/>
            <person name="Miyauchi S."/>
            <person name="Thiergart T."/>
            <person name="Pickel B."/>
            <person name="Atanasova L."/>
            <person name="Karlsson M."/>
            <person name="Huettel B."/>
            <person name="Barry K.W."/>
            <person name="Haridas S."/>
            <person name="Chen C."/>
            <person name="Bauer D."/>
            <person name="Andreopoulos W."/>
            <person name="Pangilinan J."/>
            <person name="LaButti K."/>
            <person name="Riley R."/>
            <person name="Lipzen A."/>
            <person name="Clum A."/>
            <person name="Drula E."/>
            <person name="Henrissat B."/>
            <person name="Kohler A."/>
            <person name="Grigoriev I.V."/>
            <person name="Martin F.M."/>
            <person name="Hacquard S."/>
        </authorList>
    </citation>
    <scope>NUCLEOTIDE SEQUENCE</scope>
    <source>
        <strain evidence="16">MPI-CAGE-CH-0235</strain>
    </source>
</reference>
<evidence type="ECO:0000256" key="5">
    <source>
        <dbReference type="ARBA" id="ARBA00022525"/>
    </source>
</evidence>
<keyword evidence="8" id="KW-0378">Hydrolase</keyword>
<keyword evidence="6" id="KW-0645">Protease</keyword>
<gene>
    <name evidence="16" type="ORF">B0I35DRAFT_237188</name>
</gene>
<dbReference type="PRINTS" id="PR00765">
    <property type="entry name" value="CRBOXYPTASEA"/>
</dbReference>
<evidence type="ECO:0000256" key="7">
    <source>
        <dbReference type="ARBA" id="ARBA00022729"/>
    </source>
</evidence>
<name>A0A8K0WQK0_9HYPO</name>
<dbReference type="GO" id="GO:0004181">
    <property type="term" value="F:metallocarboxypeptidase activity"/>
    <property type="evidence" value="ECO:0007669"/>
    <property type="project" value="InterPro"/>
</dbReference>